<evidence type="ECO:0000256" key="1">
    <source>
        <dbReference type="SAM" id="MobiDB-lite"/>
    </source>
</evidence>
<feature type="region of interest" description="Disordered" evidence="1">
    <location>
        <begin position="66"/>
        <end position="120"/>
    </location>
</feature>
<feature type="compositionally biased region" description="Low complexity" evidence="1">
    <location>
        <begin position="184"/>
        <end position="193"/>
    </location>
</feature>
<feature type="transmembrane region" description="Helical" evidence="2">
    <location>
        <begin position="38"/>
        <end position="60"/>
    </location>
</feature>
<evidence type="ECO:0000313" key="3">
    <source>
        <dbReference type="EMBL" id="CRK20851.1"/>
    </source>
</evidence>
<gene>
    <name evidence="3" type="ORF">BN1708_012960</name>
</gene>
<dbReference type="EMBL" id="CVQH01012002">
    <property type="protein sequence ID" value="CRK20851.1"/>
    <property type="molecule type" value="Genomic_DNA"/>
</dbReference>
<sequence length="193" mass="20021">MSEPSQTSSLPTTSASAAPTATTTTSDSDSFFNFSAPVSWIFIPILLLALVAASLACFTLRRRRTRPWGPTRSSEGLNELGEAPPAYEPKAQPGRSLTRSTTDGHDDDDDHDDDDGCGRGDVEMRRLERAGGASSPTQPLPVASLHAAGAAAAAPMTTTTDLPPPDYDAVQGSGGAAAPPPLITTPLPAVTRH</sequence>
<accession>A0A0G4LFR7</accession>
<keyword evidence="2" id="KW-0812">Transmembrane</keyword>
<feature type="compositionally biased region" description="Acidic residues" evidence="1">
    <location>
        <begin position="105"/>
        <end position="115"/>
    </location>
</feature>
<reference evidence="3 4" key="1">
    <citation type="submission" date="2015-05" db="EMBL/GenBank/DDBJ databases">
        <authorList>
            <person name="Wang D.B."/>
            <person name="Wang M."/>
        </authorList>
    </citation>
    <scope>NUCLEOTIDE SEQUENCE [LARGE SCALE GENOMIC DNA]</scope>
    <source>
        <strain evidence="3">VL1</strain>
    </source>
</reference>
<protein>
    <submittedName>
        <fullName evidence="3">Uncharacterized protein</fullName>
    </submittedName>
</protein>
<keyword evidence="2" id="KW-1133">Transmembrane helix</keyword>
<keyword evidence="4" id="KW-1185">Reference proteome</keyword>
<evidence type="ECO:0000313" key="4">
    <source>
        <dbReference type="Proteomes" id="UP000044602"/>
    </source>
</evidence>
<feature type="compositionally biased region" description="Low complexity" evidence="1">
    <location>
        <begin position="151"/>
        <end position="161"/>
    </location>
</feature>
<organism evidence="3 4">
    <name type="scientific">Verticillium longisporum</name>
    <name type="common">Verticillium dahliae var. longisporum</name>
    <dbReference type="NCBI Taxonomy" id="100787"/>
    <lineage>
        <taxon>Eukaryota</taxon>
        <taxon>Fungi</taxon>
        <taxon>Dikarya</taxon>
        <taxon>Ascomycota</taxon>
        <taxon>Pezizomycotina</taxon>
        <taxon>Sordariomycetes</taxon>
        <taxon>Hypocreomycetidae</taxon>
        <taxon>Glomerellales</taxon>
        <taxon>Plectosphaerellaceae</taxon>
        <taxon>Verticillium</taxon>
    </lineage>
</organism>
<dbReference type="AlphaFoldDB" id="A0A0G4LFR7"/>
<keyword evidence="2" id="KW-0472">Membrane</keyword>
<name>A0A0G4LFR7_VERLO</name>
<feature type="non-terminal residue" evidence="3">
    <location>
        <position position="193"/>
    </location>
</feature>
<feature type="region of interest" description="Disordered" evidence="1">
    <location>
        <begin position="151"/>
        <end position="193"/>
    </location>
</feature>
<dbReference type="Proteomes" id="UP000044602">
    <property type="component" value="Unassembled WGS sequence"/>
</dbReference>
<feature type="region of interest" description="Disordered" evidence="1">
    <location>
        <begin position="1"/>
        <end position="28"/>
    </location>
</feature>
<proteinExistence type="predicted"/>
<evidence type="ECO:0000256" key="2">
    <source>
        <dbReference type="SAM" id="Phobius"/>
    </source>
</evidence>